<reference evidence="1" key="1">
    <citation type="submission" date="2019-08" db="EMBL/GenBank/DDBJ databases">
        <authorList>
            <person name="Kucharzyk K."/>
            <person name="Murdoch R.W."/>
            <person name="Higgins S."/>
            <person name="Loffler F."/>
        </authorList>
    </citation>
    <scope>NUCLEOTIDE SEQUENCE</scope>
</reference>
<sequence>MKTVIIDGQGGKMGKMLVEQLKKSLPSLELIAIGTNSIATAAMMKAGADHGATGENPAVVVSSDADIIIGPIGIVIADSMLGEVTPAMAKAIGQSKAEKILIPVNKCNNHVVGSRELPLSEYIKLAVELVESISKEM</sequence>
<dbReference type="AlphaFoldDB" id="A0A645GCW0"/>
<protein>
    <recommendedName>
        <fullName evidence="2">DUF3842 family protein</fullName>
    </recommendedName>
</protein>
<comment type="caution">
    <text evidence="1">The sequence shown here is derived from an EMBL/GenBank/DDBJ whole genome shotgun (WGS) entry which is preliminary data.</text>
</comment>
<proteinExistence type="predicted"/>
<evidence type="ECO:0008006" key="2">
    <source>
        <dbReference type="Google" id="ProtNLM"/>
    </source>
</evidence>
<dbReference type="EMBL" id="VSSQ01072553">
    <property type="protein sequence ID" value="MPN23910.1"/>
    <property type="molecule type" value="Genomic_DNA"/>
</dbReference>
<accession>A0A645GCW0</accession>
<dbReference type="InterPro" id="IPR024208">
    <property type="entry name" value="DUF3842"/>
</dbReference>
<dbReference type="Pfam" id="PF12953">
    <property type="entry name" value="DUF3842"/>
    <property type="match status" value="1"/>
</dbReference>
<name>A0A645GCW0_9ZZZZ</name>
<gene>
    <name evidence="1" type="ORF">SDC9_171303</name>
</gene>
<evidence type="ECO:0000313" key="1">
    <source>
        <dbReference type="EMBL" id="MPN23910.1"/>
    </source>
</evidence>
<organism evidence="1">
    <name type="scientific">bioreactor metagenome</name>
    <dbReference type="NCBI Taxonomy" id="1076179"/>
    <lineage>
        <taxon>unclassified sequences</taxon>
        <taxon>metagenomes</taxon>
        <taxon>ecological metagenomes</taxon>
    </lineage>
</organism>